<sequence>MAVVYGASTTYRQSQATLLDYWFCLLVGLVFAGGGTVVVLSALAAIADRTNPSYDQFGAAFGLGLGLLWTALGCGSLWLAREILRTTTRLIITPAGLTHVHDGTATTFAWPEIALIQATGARLTILPGLRDLHSIPTTDLGATPETILTTIRHYCPTVTIAR</sequence>
<evidence type="ECO:0008006" key="4">
    <source>
        <dbReference type="Google" id="ProtNLM"/>
    </source>
</evidence>
<evidence type="ECO:0000256" key="1">
    <source>
        <dbReference type="SAM" id="Phobius"/>
    </source>
</evidence>
<gene>
    <name evidence="2" type="ORF">BJ987_005543</name>
</gene>
<accession>A0ABS4QLR4</accession>
<feature type="transmembrane region" description="Helical" evidence="1">
    <location>
        <begin position="21"/>
        <end position="47"/>
    </location>
</feature>
<keyword evidence="1" id="KW-0472">Membrane</keyword>
<comment type="caution">
    <text evidence="2">The sequence shown here is derived from an EMBL/GenBank/DDBJ whole genome shotgun (WGS) entry which is preliminary data.</text>
</comment>
<feature type="transmembrane region" description="Helical" evidence="1">
    <location>
        <begin position="59"/>
        <end position="80"/>
    </location>
</feature>
<evidence type="ECO:0000313" key="3">
    <source>
        <dbReference type="Proteomes" id="UP001519325"/>
    </source>
</evidence>
<keyword evidence="3" id="KW-1185">Reference proteome</keyword>
<dbReference type="EMBL" id="JAGGMR010000001">
    <property type="protein sequence ID" value="MBP2192642.1"/>
    <property type="molecule type" value="Genomic_DNA"/>
</dbReference>
<protein>
    <recommendedName>
        <fullName evidence="4">PH domain-containing protein</fullName>
    </recommendedName>
</protein>
<proteinExistence type="predicted"/>
<name>A0ABS4QLR4_9NOCA</name>
<reference evidence="2 3" key="1">
    <citation type="submission" date="2021-03" db="EMBL/GenBank/DDBJ databases">
        <title>Sequencing the genomes of 1000 actinobacteria strains.</title>
        <authorList>
            <person name="Klenk H.-P."/>
        </authorList>
    </citation>
    <scope>NUCLEOTIDE SEQUENCE [LARGE SCALE GENOMIC DNA]</scope>
    <source>
        <strain evidence="2 3">DSM 45516</strain>
    </source>
</reference>
<dbReference type="RefSeq" id="WP_209895653.1">
    <property type="nucleotide sequence ID" value="NZ_JAGGMR010000001.1"/>
</dbReference>
<evidence type="ECO:0000313" key="2">
    <source>
        <dbReference type="EMBL" id="MBP2192642.1"/>
    </source>
</evidence>
<keyword evidence="1" id="KW-0812">Transmembrane</keyword>
<keyword evidence="1" id="KW-1133">Transmembrane helix</keyword>
<dbReference type="Proteomes" id="UP001519325">
    <property type="component" value="Unassembled WGS sequence"/>
</dbReference>
<organism evidence="2 3">
    <name type="scientific">Nocardia goodfellowii</name>
    <dbReference type="NCBI Taxonomy" id="882446"/>
    <lineage>
        <taxon>Bacteria</taxon>
        <taxon>Bacillati</taxon>
        <taxon>Actinomycetota</taxon>
        <taxon>Actinomycetes</taxon>
        <taxon>Mycobacteriales</taxon>
        <taxon>Nocardiaceae</taxon>
        <taxon>Nocardia</taxon>
    </lineage>
</organism>